<dbReference type="Gene3D" id="3.10.20.90">
    <property type="entry name" value="Phosphatidylinositol 3-kinase Catalytic Subunit, Chain A, domain 1"/>
    <property type="match status" value="1"/>
</dbReference>
<gene>
    <name evidence="3" type="ORF">G647_07942</name>
</gene>
<dbReference type="PROSITE" id="PS50053">
    <property type="entry name" value="UBIQUITIN_2"/>
    <property type="match status" value="1"/>
</dbReference>
<sequence>MADTFGSIRIVTQDGSHELEIKDVPRAQRFENFKSRVAVELGRAEKRYVNPGDLDLFVFSEKMEDKDRTLAEYGIKDGAIVTRIDHFNGTNRRAPTNSTPNLNPDQANLPPYPGPPTGKALENVFVKLDHRTINLHGLTTTSTIQELYDKLKEEAKVSQANTGLIFGSKELRPNLTLRDVAIDNNSTIFVFDKLPGGGY</sequence>
<dbReference type="GeneID" id="19986435"/>
<name>V9D3Z6_9EURO</name>
<dbReference type="AlphaFoldDB" id="V9D3Z6"/>
<evidence type="ECO:0000259" key="2">
    <source>
        <dbReference type="PROSITE" id="PS50053"/>
    </source>
</evidence>
<feature type="region of interest" description="Disordered" evidence="1">
    <location>
        <begin position="87"/>
        <end position="106"/>
    </location>
</feature>
<dbReference type="InterPro" id="IPR029071">
    <property type="entry name" value="Ubiquitin-like_domsf"/>
</dbReference>
<feature type="domain" description="Ubiquitin-like" evidence="2">
    <location>
        <begin position="122"/>
        <end position="197"/>
    </location>
</feature>
<evidence type="ECO:0000313" key="3">
    <source>
        <dbReference type="EMBL" id="ETI21595.1"/>
    </source>
</evidence>
<proteinExistence type="predicted"/>
<dbReference type="SUPFAM" id="SSF54236">
    <property type="entry name" value="Ubiquitin-like"/>
    <property type="match status" value="2"/>
</dbReference>
<accession>V9D3Z6</accession>
<evidence type="ECO:0000313" key="4">
    <source>
        <dbReference type="Proteomes" id="UP000030678"/>
    </source>
</evidence>
<dbReference type="HOGENOM" id="CLU_1372050_0_0_1"/>
<feature type="compositionally biased region" description="Polar residues" evidence="1">
    <location>
        <begin position="88"/>
        <end position="106"/>
    </location>
</feature>
<dbReference type="Pfam" id="PF00240">
    <property type="entry name" value="ubiquitin"/>
    <property type="match status" value="1"/>
</dbReference>
<protein>
    <recommendedName>
        <fullName evidence="2">Ubiquitin-like domain-containing protein</fullName>
    </recommendedName>
</protein>
<evidence type="ECO:0000256" key="1">
    <source>
        <dbReference type="SAM" id="MobiDB-lite"/>
    </source>
</evidence>
<reference evidence="3 4" key="1">
    <citation type="submission" date="2013-03" db="EMBL/GenBank/DDBJ databases">
        <title>The Genome Sequence of Cladophialophora carrionii CBS 160.54.</title>
        <authorList>
            <consortium name="The Broad Institute Genomics Platform"/>
            <person name="Cuomo C."/>
            <person name="de Hoog S."/>
            <person name="Gorbushina A."/>
            <person name="Walker B."/>
            <person name="Young S.K."/>
            <person name="Zeng Q."/>
            <person name="Gargeya S."/>
            <person name="Fitzgerald M."/>
            <person name="Haas B."/>
            <person name="Abouelleil A."/>
            <person name="Allen A.W."/>
            <person name="Alvarado L."/>
            <person name="Arachchi H.M."/>
            <person name="Berlin A.M."/>
            <person name="Chapman S.B."/>
            <person name="Gainer-Dewar J."/>
            <person name="Goldberg J."/>
            <person name="Griggs A."/>
            <person name="Gujja S."/>
            <person name="Hansen M."/>
            <person name="Howarth C."/>
            <person name="Imamovic A."/>
            <person name="Ireland A."/>
            <person name="Larimer J."/>
            <person name="McCowan C."/>
            <person name="Murphy C."/>
            <person name="Pearson M."/>
            <person name="Poon T.W."/>
            <person name="Priest M."/>
            <person name="Roberts A."/>
            <person name="Saif S."/>
            <person name="Shea T."/>
            <person name="Sisk P."/>
            <person name="Sykes S."/>
            <person name="Wortman J."/>
            <person name="Nusbaum C."/>
            <person name="Birren B."/>
        </authorList>
    </citation>
    <scope>NUCLEOTIDE SEQUENCE [LARGE SCALE GENOMIC DNA]</scope>
    <source>
        <strain evidence="3 4">CBS 160.54</strain>
    </source>
</reference>
<dbReference type="RefSeq" id="XP_008730476.1">
    <property type="nucleotide sequence ID" value="XM_008732254.1"/>
</dbReference>
<dbReference type="Proteomes" id="UP000030678">
    <property type="component" value="Unassembled WGS sequence"/>
</dbReference>
<dbReference type="EMBL" id="KB822707">
    <property type="protein sequence ID" value="ETI21595.1"/>
    <property type="molecule type" value="Genomic_DNA"/>
</dbReference>
<dbReference type="OrthoDB" id="428577at2759"/>
<dbReference type="VEuPathDB" id="FungiDB:G647_07942"/>
<dbReference type="InterPro" id="IPR000626">
    <property type="entry name" value="Ubiquitin-like_dom"/>
</dbReference>
<dbReference type="CDD" id="cd17039">
    <property type="entry name" value="Ubl_ubiquitin_like"/>
    <property type="match status" value="2"/>
</dbReference>
<organism evidence="3 4">
    <name type="scientific">Cladophialophora carrionii CBS 160.54</name>
    <dbReference type="NCBI Taxonomy" id="1279043"/>
    <lineage>
        <taxon>Eukaryota</taxon>
        <taxon>Fungi</taxon>
        <taxon>Dikarya</taxon>
        <taxon>Ascomycota</taxon>
        <taxon>Pezizomycotina</taxon>
        <taxon>Eurotiomycetes</taxon>
        <taxon>Chaetothyriomycetidae</taxon>
        <taxon>Chaetothyriales</taxon>
        <taxon>Herpotrichiellaceae</taxon>
        <taxon>Cladophialophora</taxon>
    </lineage>
</organism>